<keyword evidence="2" id="KW-0496">Mitochondrion</keyword>
<dbReference type="Gene3D" id="3.10.28.10">
    <property type="entry name" value="Homing endonucleases"/>
    <property type="match status" value="2"/>
</dbReference>
<dbReference type="InterPro" id="IPR051289">
    <property type="entry name" value="LAGLIDADG_Endonuclease"/>
</dbReference>
<keyword evidence="2" id="KW-0378">Hydrolase</keyword>
<dbReference type="AlphaFoldDB" id="A0A291LIG0"/>
<geneLocation type="mitochondrion" evidence="2"/>
<dbReference type="EMBL" id="KY575055">
    <property type="protein sequence ID" value="ATI20302.1"/>
    <property type="molecule type" value="Genomic_DNA"/>
</dbReference>
<feature type="domain" description="Homing endonuclease LAGLIDADG" evidence="1">
    <location>
        <begin position="266"/>
        <end position="352"/>
    </location>
</feature>
<reference evidence="2" key="1">
    <citation type="submission" date="2017-02" db="EMBL/GenBank/DDBJ databases">
        <title>Fungal Comparative Genomics of Melanconis species and Ophiognomonia clavigignenti-juglandacearum at Different Phylogenetic Distances.</title>
        <authorList>
            <person name="Demers J.E."/>
            <person name="Castlebury L.A."/>
        </authorList>
    </citation>
    <scope>NUCLEOTIDE SEQUENCE</scope>
    <source>
        <strain evidence="2">DMW523</strain>
    </source>
</reference>
<dbReference type="GO" id="GO:0005739">
    <property type="term" value="C:mitochondrion"/>
    <property type="evidence" value="ECO:0007669"/>
    <property type="project" value="UniProtKB-ARBA"/>
</dbReference>
<gene>
    <name evidence="2" type="primary">orf382</name>
</gene>
<keyword evidence="2" id="KW-0255">Endonuclease</keyword>
<accession>A0A291LIG0</accession>
<dbReference type="PANTHER" id="PTHR36181:SF2">
    <property type="entry name" value="INTRON-ENCODED ENDONUCLEASE AI3-RELATED"/>
    <property type="match status" value="1"/>
</dbReference>
<evidence type="ECO:0000313" key="2">
    <source>
        <dbReference type="EMBL" id="ATI20302.1"/>
    </source>
</evidence>
<dbReference type="Pfam" id="PF00961">
    <property type="entry name" value="LAGLIDADG_1"/>
    <property type="match status" value="2"/>
</dbReference>
<name>A0A291LIG0_9PEZI</name>
<dbReference type="InterPro" id="IPR027434">
    <property type="entry name" value="Homing_endonucl"/>
</dbReference>
<evidence type="ECO:0000259" key="1">
    <source>
        <dbReference type="Pfam" id="PF00961"/>
    </source>
</evidence>
<proteinExistence type="predicted"/>
<sequence>MEKVYYNYPTGWTIKKKMDRSLLRGNSEAKKLFSMRGNPVFNYYRRQAISYSRLQTYVIRSIARGQCAWAVRHFSSTAHQRLNKEHPNTSLQIYDHSKSVNKSKFHENIDNFHQWLVGFTDGDGSFTIYRAKEGKWILFFKIGQSSYNLRVLYFIKKKLGVGSVNLQSNNNGDFRIRDRKSIGSVIIPIFDKYPLLTSKYYEYQKFRKAYHILNNPNLSIKEKDNLLLDLKSQTVSEGYISPGWEKVNYIVNNTYEAKLVISKYWLVGFTEAEGSFYLVSKEATRIVHAFELTQKLDLIVLQAIAHILGIGLSKKKTYSSVVTTNSRAIANIIEYYSNTMKGIKAVEYRIWARSFIKHKGNFEKLNKIRENVRAFRQIRQEL</sequence>
<feature type="domain" description="Homing endonuclease LAGLIDADG" evidence="1">
    <location>
        <begin position="116"/>
        <end position="210"/>
    </location>
</feature>
<dbReference type="GO" id="GO:0004519">
    <property type="term" value="F:endonuclease activity"/>
    <property type="evidence" value="ECO:0007669"/>
    <property type="project" value="UniProtKB-KW"/>
</dbReference>
<dbReference type="PANTHER" id="PTHR36181">
    <property type="entry name" value="INTRON-ENCODED ENDONUCLEASE AI3-RELATED"/>
    <property type="match status" value="1"/>
</dbReference>
<dbReference type="InterPro" id="IPR004860">
    <property type="entry name" value="LAGLIDADG_dom"/>
</dbReference>
<dbReference type="SUPFAM" id="SSF55608">
    <property type="entry name" value="Homing endonucleases"/>
    <property type="match status" value="2"/>
</dbReference>
<keyword evidence="2" id="KW-0540">Nuclease</keyword>
<organism evidence="2">
    <name type="scientific">Juglanconis sp</name>
    <dbReference type="NCBI Taxonomy" id="2041886"/>
    <lineage>
        <taxon>Eukaryota</taxon>
        <taxon>Fungi</taxon>
        <taxon>Dikarya</taxon>
        <taxon>Ascomycota</taxon>
        <taxon>Pezizomycotina</taxon>
        <taxon>Sordariomycetes</taxon>
        <taxon>Sordariomycetidae</taxon>
        <taxon>Diaporthales</taxon>
        <taxon>Juglanconidaceae</taxon>
        <taxon>Juglanconis</taxon>
    </lineage>
</organism>
<protein>
    <submittedName>
        <fullName evidence="2">LAGLIDADG endonuclease</fullName>
    </submittedName>
</protein>